<evidence type="ECO:0000256" key="4">
    <source>
        <dbReference type="ARBA" id="ARBA00022694"/>
    </source>
</evidence>
<evidence type="ECO:0000256" key="2">
    <source>
        <dbReference type="ARBA" id="ARBA00022679"/>
    </source>
</evidence>
<evidence type="ECO:0000256" key="1">
    <source>
        <dbReference type="ARBA" id="ARBA00022603"/>
    </source>
</evidence>
<dbReference type="PIRSF" id="PIRSF017269">
    <property type="entry name" value="GCD14"/>
    <property type="match status" value="1"/>
</dbReference>
<dbReference type="PANTHER" id="PTHR12133:SF2">
    <property type="entry name" value="TRNA (ADENINE(58)-N(1))-METHYLTRANSFERASE CATALYTIC SUBUNIT TRMT61A"/>
    <property type="match status" value="1"/>
</dbReference>
<keyword evidence="3 5" id="KW-0949">S-adenosyl-L-methionine</keyword>
<dbReference type="CDD" id="cd02440">
    <property type="entry name" value="AdoMet_MTases"/>
    <property type="match status" value="1"/>
</dbReference>
<dbReference type="Gene3D" id="3.40.50.150">
    <property type="entry name" value="Vaccinia Virus protein VP39"/>
    <property type="match status" value="1"/>
</dbReference>
<dbReference type="GO" id="GO:0160107">
    <property type="term" value="F:tRNA (adenine(58)-N1)-methyltransferase activity"/>
    <property type="evidence" value="ECO:0007669"/>
    <property type="project" value="InterPro"/>
</dbReference>
<evidence type="ECO:0000259" key="6">
    <source>
        <dbReference type="Pfam" id="PF08704"/>
    </source>
</evidence>
<accession>K0I8A3</accession>
<dbReference type="PROSITE" id="PS51620">
    <property type="entry name" value="SAM_TRM61"/>
    <property type="match status" value="1"/>
</dbReference>
<evidence type="ECO:0000256" key="3">
    <source>
        <dbReference type="ARBA" id="ARBA00022691"/>
    </source>
</evidence>
<evidence type="ECO:0000256" key="5">
    <source>
        <dbReference type="PIRSR" id="PIRSR017269-1"/>
    </source>
</evidence>
<dbReference type="PATRIC" id="fig|1237085.11.peg.533"/>
<dbReference type="BioCyc" id="CNIT1237085:G1324-556-MONOMER"/>
<dbReference type="Gene3D" id="3.10.330.20">
    <property type="match status" value="1"/>
</dbReference>
<dbReference type="GeneID" id="13796732"/>
<keyword evidence="8" id="KW-1185">Reference proteome</keyword>
<dbReference type="Pfam" id="PF08704">
    <property type="entry name" value="GCD14"/>
    <property type="match status" value="1"/>
</dbReference>
<dbReference type="InterPro" id="IPR014816">
    <property type="entry name" value="tRNA_MeTrfase_Gcd14"/>
</dbReference>
<sequence>MNILAKIEEGSYVLLFHTPRKKWLTKVTQDKKLHTHLGIIDISATIGMEYGSAIRTTEGKLVFLIEPTIHDFIMKSERRTQIVYPKDLGYIAARTGLKNGSKVLEVGTGSGALATFMASIVKPDGHIYSFDVNPEFMDIARRNLEKAGMSQYVTLHQHDPHQGVDVRDADIAIVDLGDPWTVLDQVHDALKGSGAFVAICPTMNQIEKTATELKKSGYADIDCVELMIRNIEAREGMTRPSMRMIGHTTYLVFARKVQKLQERVEAEAIAEEEGAEENDEENRDE</sequence>
<dbReference type="SUPFAM" id="SSF53335">
    <property type="entry name" value="S-adenosyl-L-methionine-dependent methyltransferases"/>
    <property type="match status" value="1"/>
</dbReference>
<dbReference type="HOGENOM" id="CLU_025402_0_1_2"/>
<feature type="binding site" evidence="5">
    <location>
        <position position="131"/>
    </location>
    <ligand>
        <name>S-adenosyl-L-methionine</name>
        <dbReference type="ChEBI" id="CHEBI:59789"/>
    </ligand>
</feature>
<feature type="domain" description="tRNA (adenine(58)-N(1))-methyltransferase catalytic subunit TRM61 C-terminal" evidence="6">
    <location>
        <begin position="61"/>
        <end position="235"/>
    </location>
</feature>
<dbReference type="FunCoup" id="K0I8A3">
    <property type="interactions" value="96"/>
</dbReference>
<gene>
    <name evidence="7" type="ordered locus">Ngar_c05580</name>
</gene>
<dbReference type="GO" id="GO:0030488">
    <property type="term" value="P:tRNA methylation"/>
    <property type="evidence" value="ECO:0007669"/>
    <property type="project" value="InterPro"/>
</dbReference>
<dbReference type="InParanoid" id="K0I8A3"/>
<dbReference type="PANTHER" id="PTHR12133">
    <property type="entry name" value="TRNA (ADENINE(58)-N(1))-METHYLTRANSFERASE"/>
    <property type="match status" value="1"/>
</dbReference>
<dbReference type="InterPro" id="IPR049470">
    <property type="entry name" value="TRM61_C"/>
</dbReference>
<name>K0I8A3_NITGG</name>
<reference evidence="7 8" key="1">
    <citation type="journal article" date="2012" name="Environ. Microbiol.">
        <title>The genome of the ammonia-oxidizing Candidatus Nitrososphaera gargensis: insights into metabolic versatility and environmental adaptations.</title>
        <authorList>
            <person name="Spang A."/>
            <person name="Poehlein A."/>
            <person name="Offre P."/>
            <person name="Zumbragel S."/>
            <person name="Haider S."/>
            <person name="Rychlik N."/>
            <person name="Nowka B."/>
            <person name="Schmeisser C."/>
            <person name="Lebedeva E.V."/>
            <person name="Rattei T."/>
            <person name="Bohm C."/>
            <person name="Schmid M."/>
            <person name="Galushko A."/>
            <person name="Hatzenpichler R."/>
            <person name="Weinmaier T."/>
            <person name="Daniel R."/>
            <person name="Schleper C."/>
            <person name="Spieck E."/>
            <person name="Streit W."/>
            <person name="Wagner M."/>
        </authorList>
    </citation>
    <scope>NUCLEOTIDE SEQUENCE [LARGE SCALE GENOMIC DNA]</scope>
    <source>
        <strain evidence="8">Ga9.2</strain>
    </source>
</reference>
<feature type="binding site" evidence="5">
    <location>
        <position position="175"/>
    </location>
    <ligand>
        <name>S-adenosyl-L-methionine</name>
        <dbReference type="ChEBI" id="CHEBI:59789"/>
    </ligand>
</feature>
<dbReference type="STRING" id="1237085.Ngar_c05580"/>
<organism evidence="7 8">
    <name type="scientific">Nitrososphaera gargensis (strain Ga9.2)</name>
    <dbReference type="NCBI Taxonomy" id="1237085"/>
    <lineage>
        <taxon>Archaea</taxon>
        <taxon>Nitrososphaerota</taxon>
        <taxon>Nitrososphaeria</taxon>
        <taxon>Nitrososphaerales</taxon>
        <taxon>Nitrososphaeraceae</taxon>
        <taxon>Nitrososphaera</taxon>
    </lineage>
</organism>
<proteinExistence type="predicted"/>
<dbReference type="OrthoDB" id="30774at2157"/>
<evidence type="ECO:0000313" key="7">
    <source>
        <dbReference type="EMBL" id="AFU57501.1"/>
    </source>
</evidence>
<dbReference type="AlphaFoldDB" id="K0I8A3"/>
<dbReference type="KEGG" id="nga:Ngar_c05580"/>
<dbReference type="Proteomes" id="UP000008037">
    <property type="component" value="Chromosome"/>
</dbReference>
<feature type="binding site" evidence="5">
    <location>
        <begin position="110"/>
        <end position="113"/>
    </location>
    <ligand>
        <name>S-adenosyl-L-methionine</name>
        <dbReference type="ChEBI" id="CHEBI:59789"/>
    </ligand>
</feature>
<evidence type="ECO:0000313" key="8">
    <source>
        <dbReference type="Proteomes" id="UP000008037"/>
    </source>
</evidence>
<protein>
    <submittedName>
        <fullName evidence="7">Putative tRNA methyltransferase complex GCD14 subunit</fullName>
    </submittedName>
</protein>
<keyword evidence="4" id="KW-0819">tRNA processing</keyword>
<dbReference type="GO" id="GO:0031515">
    <property type="term" value="C:tRNA (m1A) methyltransferase complex"/>
    <property type="evidence" value="ECO:0007669"/>
    <property type="project" value="InterPro"/>
</dbReference>
<keyword evidence="1 7" id="KW-0489">Methyltransferase</keyword>
<dbReference type="RefSeq" id="WP_015018047.1">
    <property type="nucleotide sequence ID" value="NC_018719.1"/>
</dbReference>
<keyword evidence="2 7" id="KW-0808">Transferase</keyword>
<dbReference type="EMBL" id="CP002408">
    <property type="protein sequence ID" value="AFU57501.1"/>
    <property type="molecule type" value="Genomic_DNA"/>
</dbReference>
<dbReference type="InterPro" id="IPR029063">
    <property type="entry name" value="SAM-dependent_MTases_sf"/>
</dbReference>